<evidence type="ECO:0000256" key="3">
    <source>
        <dbReference type="ARBA" id="ARBA00022989"/>
    </source>
</evidence>
<evidence type="ECO:0000256" key="5">
    <source>
        <dbReference type="ARBA" id="ARBA00023136"/>
    </source>
</evidence>
<dbReference type="FunCoup" id="A0A401GS47">
    <property type="interactions" value="35"/>
</dbReference>
<dbReference type="RefSeq" id="XP_027615975.1">
    <property type="nucleotide sequence ID" value="XM_027760174.1"/>
</dbReference>
<keyword evidence="2 7" id="KW-0812">Transmembrane</keyword>
<dbReference type="OrthoDB" id="413313at2759"/>
<dbReference type="GO" id="GO:0005741">
    <property type="term" value="C:mitochondrial outer membrane"/>
    <property type="evidence" value="ECO:0007669"/>
    <property type="project" value="TreeGrafter"/>
</dbReference>
<evidence type="ECO:0000256" key="1">
    <source>
        <dbReference type="ARBA" id="ARBA00004225"/>
    </source>
</evidence>
<feature type="region of interest" description="Disordered" evidence="6">
    <location>
        <begin position="13"/>
        <end position="33"/>
    </location>
</feature>
<dbReference type="PANTHER" id="PTHR28234">
    <property type="entry name" value="NUCLEAR CONTROL OF ATPASE PROTEIN 2"/>
    <property type="match status" value="1"/>
</dbReference>
<dbReference type="InParanoid" id="A0A401GS47"/>
<dbReference type="GeneID" id="38781979"/>
<reference evidence="8 9" key="1">
    <citation type="journal article" date="2018" name="Sci. Rep.">
        <title>Genome sequence of the cauliflower mushroom Sparassis crispa (Hanabiratake) and its association with beneficial usage.</title>
        <authorList>
            <person name="Kiyama R."/>
            <person name="Furutani Y."/>
            <person name="Kawaguchi K."/>
            <person name="Nakanishi T."/>
        </authorList>
    </citation>
    <scope>NUCLEOTIDE SEQUENCE [LARGE SCALE GENOMIC DNA]</scope>
</reference>
<name>A0A401GS47_9APHY</name>
<keyword evidence="3 7" id="KW-1133">Transmembrane helix</keyword>
<gene>
    <name evidence="8" type="ORF">SCP_0702480</name>
</gene>
<proteinExistence type="predicted"/>
<feature type="transmembrane region" description="Helical" evidence="7">
    <location>
        <begin position="510"/>
        <end position="531"/>
    </location>
</feature>
<dbReference type="PANTHER" id="PTHR28234:SF1">
    <property type="entry name" value="NUCLEAR CONTROL OF ATPASE PROTEIN 2"/>
    <property type="match status" value="1"/>
</dbReference>
<dbReference type="STRING" id="139825.A0A401GS47"/>
<organism evidence="8 9">
    <name type="scientific">Sparassis crispa</name>
    <dbReference type="NCBI Taxonomy" id="139825"/>
    <lineage>
        <taxon>Eukaryota</taxon>
        <taxon>Fungi</taxon>
        <taxon>Dikarya</taxon>
        <taxon>Basidiomycota</taxon>
        <taxon>Agaricomycotina</taxon>
        <taxon>Agaricomycetes</taxon>
        <taxon>Polyporales</taxon>
        <taxon>Sparassidaceae</taxon>
        <taxon>Sparassis</taxon>
    </lineage>
</organism>
<evidence type="ECO:0000256" key="2">
    <source>
        <dbReference type="ARBA" id="ARBA00022692"/>
    </source>
</evidence>
<protein>
    <submittedName>
        <fullName evidence="8">NCA2-domain-containing protein</fullName>
    </submittedName>
</protein>
<keyword evidence="4" id="KW-0496">Mitochondrion</keyword>
<dbReference type="EMBL" id="BFAD01000007">
    <property type="protein sequence ID" value="GBE85062.1"/>
    <property type="molecule type" value="Genomic_DNA"/>
</dbReference>
<accession>A0A401GS47</accession>
<comment type="subcellular location">
    <subcellularLocation>
        <location evidence="1">Mitochondrion membrane</location>
        <topology evidence="1">Multi-pass membrane protein</topology>
    </subcellularLocation>
</comment>
<keyword evidence="5 7" id="KW-0472">Membrane</keyword>
<sequence length="662" mass="73843">MSTFVGHLTRDLSQRIVPPTTSAPPSPPGLESHEKHSLRTLFLGLNHPLSLDEVTGSLHALPKSEHFHAAQADDEEGALQRAILGRLAVELYGHALHTFLQEASDAENELEWWNDIERSRVNLAMYLLQTLPARIIRLSNTILSTLRTRNLPLHLSLLTPSSLRQLFSSSNILRPNPLTIALFPHLHYQPYSIALSTAHFPSTSAFATSPRASVESAFKAMSTSLSDFARSVVALITLPLELTKGECRYKQQELKRIRDERAEILGTLADMRDLLASAVDESAQEQSMTKLAEFTSSLQGAVQDESAALETSPVHSLRLVAGILLPTHISIHAVDTRGLMRPSRLTLLWPRLVLLPPLVLYGVRMAYASRASLEDVAWEAVKTLRGFWEGWLIEPLKGVIDTVQASRDDGVIITRESVKADLNSLERMTLALAQEKLHYDVPQLQALSRQVQLGDLTSVMQIYEQDIKSPFNSVIRGTLLRSLFIQVQKAKVDIDQALSGIDKLLKSQELTFAFVGVAPAFAIVYVLVGYIRSLWMGGRGSGRYGGKKRRASLWLKMRRIERILVAQPKSHHNRQHSSTPRDMQIPALTSGLLLLSLSHLRTYAEKHLPANSRLREGFLEDVTDLEDPALGRAEKLRVLDRMWRSWGEVLGWGRVAGEIGLK</sequence>
<dbReference type="AlphaFoldDB" id="A0A401GS47"/>
<evidence type="ECO:0000313" key="9">
    <source>
        <dbReference type="Proteomes" id="UP000287166"/>
    </source>
</evidence>
<dbReference type="InterPro" id="IPR013946">
    <property type="entry name" value="NCA2-like"/>
</dbReference>
<evidence type="ECO:0000256" key="7">
    <source>
        <dbReference type="SAM" id="Phobius"/>
    </source>
</evidence>
<evidence type="ECO:0000256" key="4">
    <source>
        <dbReference type="ARBA" id="ARBA00023128"/>
    </source>
</evidence>
<comment type="caution">
    <text evidence="8">The sequence shown here is derived from an EMBL/GenBank/DDBJ whole genome shotgun (WGS) entry which is preliminary data.</text>
</comment>
<evidence type="ECO:0000256" key="6">
    <source>
        <dbReference type="SAM" id="MobiDB-lite"/>
    </source>
</evidence>
<keyword evidence="9" id="KW-1185">Reference proteome</keyword>
<dbReference type="Pfam" id="PF08637">
    <property type="entry name" value="NCA2"/>
    <property type="match status" value="1"/>
</dbReference>
<evidence type="ECO:0000313" key="8">
    <source>
        <dbReference type="EMBL" id="GBE85062.1"/>
    </source>
</evidence>
<dbReference type="Proteomes" id="UP000287166">
    <property type="component" value="Unassembled WGS sequence"/>
</dbReference>